<dbReference type="EMBL" id="OU015584">
    <property type="protein sequence ID" value="CAG5079159.1"/>
    <property type="molecule type" value="Genomic_DNA"/>
</dbReference>
<proteinExistence type="predicted"/>
<dbReference type="KEGG" id="ptan:CRYO30217_00875"/>
<protein>
    <submittedName>
        <fullName evidence="2">Uncharacterized protein</fullName>
    </submittedName>
</protein>
<evidence type="ECO:0000256" key="1">
    <source>
        <dbReference type="SAM" id="SignalP"/>
    </source>
</evidence>
<keyword evidence="1" id="KW-0732">Signal</keyword>
<organism evidence="2 3">
    <name type="scientific">Parvicella tangerina</name>
    <dbReference type="NCBI Taxonomy" id="2829795"/>
    <lineage>
        <taxon>Bacteria</taxon>
        <taxon>Pseudomonadati</taxon>
        <taxon>Bacteroidota</taxon>
        <taxon>Flavobacteriia</taxon>
        <taxon>Flavobacteriales</taxon>
        <taxon>Parvicellaceae</taxon>
        <taxon>Parvicella</taxon>
    </lineage>
</organism>
<keyword evidence="3" id="KW-1185">Reference proteome</keyword>
<evidence type="ECO:0000313" key="2">
    <source>
        <dbReference type="EMBL" id="CAG5079159.1"/>
    </source>
</evidence>
<feature type="chain" id="PRO_5036965567" evidence="1">
    <location>
        <begin position="25"/>
        <end position="278"/>
    </location>
</feature>
<name>A0A916JKR3_9FLAO</name>
<evidence type="ECO:0000313" key="3">
    <source>
        <dbReference type="Proteomes" id="UP000683507"/>
    </source>
</evidence>
<feature type="signal peptide" evidence="1">
    <location>
        <begin position="1"/>
        <end position="24"/>
    </location>
</feature>
<dbReference type="AlphaFoldDB" id="A0A916JKR3"/>
<dbReference type="Proteomes" id="UP000683507">
    <property type="component" value="Chromosome"/>
</dbReference>
<sequence length="278" mass="31496">MLKNRLRHIGLFLVMFTLVLQSFADSPPKLSEEEKDGVIILEGKYQHRNIFIAQALGSEGIGFCAYEIRVNGNLITDEINSSAFEIDLSPFNFEIGQDITIEIRHKMGCTPKVLNPGGLKPQPTFETVDISIDEAQILQWITENETGSLPFVIQQYKWNKWIDVGEVQGDGTPDISNYAFHVDFTSGKNKFRVAQVDQAGKIKTSDFVEIESNKPKLTFTYAKKNQEIVFSDETGYEIHDKYGDLMMKGYGSSVDITTLSKDNYWLSFDNCTESFVKK</sequence>
<gene>
    <name evidence="2" type="ORF">CRYO30217_00875</name>
</gene>
<reference evidence="2" key="1">
    <citation type="submission" date="2021-04" db="EMBL/GenBank/DDBJ databases">
        <authorList>
            <person name="Rodrigo-Torres L."/>
            <person name="Arahal R. D."/>
            <person name="Lucena T."/>
        </authorList>
    </citation>
    <scope>NUCLEOTIDE SEQUENCE</scope>
    <source>
        <strain evidence="2">AS29M-1</strain>
    </source>
</reference>
<accession>A0A916JKR3</accession>